<evidence type="ECO:0000256" key="3">
    <source>
        <dbReference type="ARBA" id="ARBA00022801"/>
    </source>
</evidence>
<dbReference type="Gene3D" id="3.40.50.1820">
    <property type="entry name" value="alpha/beta hydrolase"/>
    <property type="match status" value="1"/>
</dbReference>
<dbReference type="Proteomes" id="UP000594454">
    <property type="component" value="Chromosome 1"/>
</dbReference>
<keyword evidence="6" id="KW-0325">Glycoprotein</keyword>
<dbReference type="EMBL" id="LR899009">
    <property type="protein sequence ID" value="CAD7078751.1"/>
    <property type="molecule type" value="Genomic_DNA"/>
</dbReference>
<evidence type="ECO:0000256" key="5">
    <source>
        <dbReference type="ARBA" id="ARBA00023098"/>
    </source>
</evidence>
<dbReference type="OrthoDB" id="9974421at2759"/>
<name>A0A7R8YMZ9_HERIL</name>
<dbReference type="InterPro" id="IPR025483">
    <property type="entry name" value="Lipase_euk"/>
</dbReference>
<dbReference type="Pfam" id="PF04083">
    <property type="entry name" value="Abhydro_lipase"/>
    <property type="match status" value="1"/>
</dbReference>
<dbReference type="AlphaFoldDB" id="A0A7R8YMZ9"/>
<dbReference type="InParanoid" id="A0A7R8YMZ9"/>
<evidence type="ECO:0000313" key="11">
    <source>
        <dbReference type="EMBL" id="CAD7078751.1"/>
    </source>
</evidence>
<evidence type="ECO:0000256" key="6">
    <source>
        <dbReference type="ARBA" id="ARBA00023180"/>
    </source>
</evidence>
<comment type="similarity">
    <text evidence="1 7">Belongs to the AB hydrolase superfamily. Lipase family.</text>
</comment>
<evidence type="ECO:0000256" key="8">
    <source>
        <dbReference type="PIRSR" id="PIRSR000862-1"/>
    </source>
</evidence>
<organism evidence="11 12">
    <name type="scientific">Hermetia illucens</name>
    <name type="common">Black soldier fly</name>
    <dbReference type="NCBI Taxonomy" id="343691"/>
    <lineage>
        <taxon>Eukaryota</taxon>
        <taxon>Metazoa</taxon>
        <taxon>Ecdysozoa</taxon>
        <taxon>Arthropoda</taxon>
        <taxon>Hexapoda</taxon>
        <taxon>Insecta</taxon>
        <taxon>Pterygota</taxon>
        <taxon>Neoptera</taxon>
        <taxon>Endopterygota</taxon>
        <taxon>Diptera</taxon>
        <taxon>Brachycera</taxon>
        <taxon>Stratiomyomorpha</taxon>
        <taxon>Stratiomyidae</taxon>
        <taxon>Hermetiinae</taxon>
        <taxon>Hermetia</taxon>
    </lineage>
</organism>
<sequence>MEALTTLKSLIVVLSLYFNPVTPYEDNVTTTNLPRDIAEDAALTTVGLIFKYGFPVEKYNVTTQDGYVLEVHRIPKPGKQPVLLQHGFLDSSATFVLMGPDKGLAYILSQQGYDVWLGNSRGNRYSRKHVNISADDERFWKFSWHEMGVYDLPAVIDFILRKSDFPKLHYIGHSQGTTSFFVMCSQRPNYNSKILLMQAFAPVVYFFNVRTPFKTLLKNSLDTMSFASSTLGLYELLPNLKRLSNFSQTACWEHVQTHKYCSNLLFILAGYNEPQMNMTMLPVVYGHIPAGASIMQLIHYGQILKSGVFQQYDYGRLANFLRYRTFEPPRYNLSRVTAPVILHYADNDYLSAPEDVETLAKQLPGIVSKRMVPMRRFNHIDFIWGINSKELLYSHVISNMKKIELGR</sequence>
<feature type="active site" description="Charge relay system" evidence="8">
    <location>
        <position position="348"/>
    </location>
</feature>
<dbReference type="InterPro" id="IPR006693">
    <property type="entry name" value="AB_hydrolase_lipase"/>
</dbReference>
<keyword evidence="12" id="KW-1185">Reference proteome</keyword>
<proteinExistence type="inferred from homology"/>
<keyword evidence="5" id="KW-0443">Lipid metabolism</keyword>
<evidence type="ECO:0000256" key="4">
    <source>
        <dbReference type="ARBA" id="ARBA00022963"/>
    </source>
</evidence>
<evidence type="ECO:0000256" key="1">
    <source>
        <dbReference type="ARBA" id="ARBA00010701"/>
    </source>
</evidence>
<feature type="active site" description="Nucleophile" evidence="8">
    <location>
        <position position="174"/>
    </location>
</feature>
<keyword evidence="2 9" id="KW-0732">Signal</keyword>
<feature type="domain" description="Partial AB-hydrolase lipase" evidence="10">
    <location>
        <begin position="48"/>
        <end position="98"/>
    </location>
</feature>
<accession>A0A7R8YMZ9</accession>
<evidence type="ECO:0000256" key="9">
    <source>
        <dbReference type="SAM" id="SignalP"/>
    </source>
</evidence>
<dbReference type="FunFam" id="3.40.50.1820:FF:000021">
    <property type="entry name" value="Lipase"/>
    <property type="match status" value="1"/>
</dbReference>
<evidence type="ECO:0000256" key="2">
    <source>
        <dbReference type="ARBA" id="ARBA00022729"/>
    </source>
</evidence>
<feature type="active site" description="Charge relay system" evidence="8">
    <location>
        <position position="379"/>
    </location>
</feature>
<dbReference type="SUPFAM" id="SSF53474">
    <property type="entry name" value="alpha/beta-Hydrolases"/>
    <property type="match status" value="1"/>
</dbReference>
<dbReference type="PANTHER" id="PTHR11005">
    <property type="entry name" value="LYSOSOMAL ACID LIPASE-RELATED"/>
    <property type="match status" value="1"/>
</dbReference>
<feature type="signal peptide" evidence="9">
    <location>
        <begin position="1"/>
        <end position="23"/>
    </location>
</feature>
<dbReference type="GO" id="GO:0016788">
    <property type="term" value="F:hydrolase activity, acting on ester bonds"/>
    <property type="evidence" value="ECO:0007669"/>
    <property type="project" value="InterPro"/>
</dbReference>
<dbReference type="GO" id="GO:0016042">
    <property type="term" value="P:lipid catabolic process"/>
    <property type="evidence" value="ECO:0007669"/>
    <property type="project" value="UniProtKB-KW"/>
</dbReference>
<evidence type="ECO:0000259" key="10">
    <source>
        <dbReference type="Pfam" id="PF04083"/>
    </source>
</evidence>
<dbReference type="OMA" id="PYEQFNH"/>
<evidence type="ECO:0000313" key="12">
    <source>
        <dbReference type="Proteomes" id="UP000594454"/>
    </source>
</evidence>
<dbReference type="PIRSF" id="PIRSF000862">
    <property type="entry name" value="Steryl_ester_lip"/>
    <property type="match status" value="1"/>
</dbReference>
<feature type="chain" id="PRO_5031387117" description="Lipase" evidence="9">
    <location>
        <begin position="24"/>
        <end position="407"/>
    </location>
</feature>
<keyword evidence="3 7" id="KW-0378">Hydrolase</keyword>
<reference evidence="11 12" key="1">
    <citation type="submission" date="2020-11" db="EMBL/GenBank/DDBJ databases">
        <authorList>
            <person name="Wallbank WR R."/>
            <person name="Pardo Diaz C."/>
            <person name="Kozak K."/>
            <person name="Martin S."/>
            <person name="Jiggins C."/>
            <person name="Moest M."/>
            <person name="Warren A I."/>
            <person name="Generalovic N T."/>
            <person name="Byers J.R.P. K."/>
            <person name="Montejo-Kovacevich G."/>
            <person name="Yen C E."/>
        </authorList>
    </citation>
    <scope>NUCLEOTIDE SEQUENCE [LARGE SCALE GENOMIC DNA]</scope>
</reference>
<protein>
    <recommendedName>
        <fullName evidence="7">Lipase</fullName>
    </recommendedName>
</protein>
<keyword evidence="4 7" id="KW-0442">Lipid degradation</keyword>
<evidence type="ECO:0000256" key="7">
    <source>
        <dbReference type="PIRNR" id="PIRNR000862"/>
    </source>
</evidence>
<dbReference type="InterPro" id="IPR029058">
    <property type="entry name" value="AB_hydrolase_fold"/>
</dbReference>
<gene>
    <name evidence="11" type="ORF">HERILL_LOCUS2004</name>
</gene>